<dbReference type="AlphaFoldDB" id="A0A8X7MK45"/>
<comment type="caution">
    <text evidence="2">The sequence shown here is derived from an EMBL/GenBank/DDBJ whole genome shotgun (WGS) entry which is preliminary data.</text>
</comment>
<sequence>MSIQPSPAALPPARTDPPASATPVPSEEGAEEGGKKWPVIPWKEDEFALEHKLVTLLHEFDAYRKVWFCHKNEAHSSENKSSAGKGLAVQLLKDTVLKKHVADSKSASLKHYGSRIVQKIDQKTGRGLLTLFYQARTELKITGNGVKSEHDLSDGSSNLWVQVRKRVSWYFELASLVGSRLDIGTAAVTNSSSDGASTVLDARNKAGKKQKKKGTKGGEEKSDGEESGEESSEDEEDSEGDDEEEEEEGLDGEGGAIQEGDGSGGGGESSGDGSGAKGKGKVPATPDRHGAKRV</sequence>
<feature type="compositionally biased region" description="Basic residues" evidence="1">
    <location>
        <begin position="205"/>
        <end position="215"/>
    </location>
</feature>
<evidence type="ECO:0000313" key="3">
    <source>
        <dbReference type="Proteomes" id="UP000077684"/>
    </source>
</evidence>
<evidence type="ECO:0000256" key="1">
    <source>
        <dbReference type="SAM" id="MobiDB-lite"/>
    </source>
</evidence>
<organism evidence="2 3">
    <name type="scientific">Tilletia controversa</name>
    <name type="common">dwarf bunt fungus</name>
    <dbReference type="NCBI Taxonomy" id="13291"/>
    <lineage>
        <taxon>Eukaryota</taxon>
        <taxon>Fungi</taxon>
        <taxon>Dikarya</taxon>
        <taxon>Basidiomycota</taxon>
        <taxon>Ustilaginomycotina</taxon>
        <taxon>Exobasidiomycetes</taxon>
        <taxon>Tilletiales</taxon>
        <taxon>Tilletiaceae</taxon>
        <taxon>Tilletia</taxon>
    </lineage>
</organism>
<dbReference type="EMBL" id="LWDE02002137">
    <property type="protein sequence ID" value="KAE8238358.1"/>
    <property type="molecule type" value="Genomic_DNA"/>
</dbReference>
<keyword evidence="3" id="KW-1185">Reference proteome</keyword>
<feature type="region of interest" description="Disordered" evidence="1">
    <location>
        <begin position="187"/>
        <end position="294"/>
    </location>
</feature>
<accession>A0A8X7MK45</accession>
<feature type="compositionally biased region" description="Gly residues" evidence="1">
    <location>
        <begin position="252"/>
        <end position="277"/>
    </location>
</feature>
<feature type="compositionally biased region" description="Polar residues" evidence="1">
    <location>
        <begin position="187"/>
        <end position="196"/>
    </location>
</feature>
<feature type="region of interest" description="Disordered" evidence="1">
    <location>
        <begin position="1"/>
        <end position="35"/>
    </location>
</feature>
<dbReference type="Proteomes" id="UP000077684">
    <property type="component" value="Unassembled WGS sequence"/>
</dbReference>
<protein>
    <submittedName>
        <fullName evidence="2">Uncharacterized protein</fullName>
    </submittedName>
</protein>
<reference evidence="2" key="1">
    <citation type="submission" date="2016-04" db="EMBL/GenBank/DDBJ databases">
        <authorList>
            <person name="Nguyen H.D."/>
            <person name="Samba Siva P."/>
            <person name="Cullis J."/>
            <person name="Levesque C.A."/>
            <person name="Hambleton S."/>
        </authorList>
    </citation>
    <scope>NUCLEOTIDE SEQUENCE</scope>
    <source>
        <strain evidence="2">DAOMC 236426</strain>
    </source>
</reference>
<name>A0A8X7MK45_9BASI</name>
<feature type="compositionally biased region" description="Acidic residues" evidence="1">
    <location>
        <begin position="222"/>
        <end position="251"/>
    </location>
</feature>
<proteinExistence type="predicted"/>
<evidence type="ECO:0000313" key="2">
    <source>
        <dbReference type="EMBL" id="KAE8238358.1"/>
    </source>
</evidence>
<reference evidence="2" key="2">
    <citation type="journal article" date="2019" name="IMA Fungus">
        <title>Genome sequencing and comparison of five Tilletia species to identify candidate genes for the detection of regulated species infecting wheat.</title>
        <authorList>
            <person name="Nguyen H.D.T."/>
            <person name="Sultana T."/>
            <person name="Kesanakurti P."/>
            <person name="Hambleton S."/>
        </authorList>
    </citation>
    <scope>NUCLEOTIDE SEQUENCE</scope>
    <source>
        <strain evidence="2">DAOMC 236426</strain>
    </source>
</reference>
<gene>
    <name evidence="2" type="ORF">A4X06_0g8827</name>
</gene>